<evidence type="ECO:0000256" key="2">
    <source>
        <dbReference type="ARBA" id="ARBA00022763"/>
    </source>
</evidence>
<gene>
    <name evidence="7" type="primary">recR</name>
    <name evidence="9" type="ORF">OIE46_00325</name>
</gene>
<evidence type="ECO:0000256" key="7">
    <source>
        <dbReference type="HAMAP-Rule" id="MF_00017"/>
    </source>
</evidence>
<name>A0AAX3F0I4_MYCSY</name>
<accession>A0AAX3F0I4</accession>
<evidence type="ECO:0000256" key="4">
    <source>
        <dbReference type="ARBA" id="ARBA00022833"/>
    </source>
</evidence>
<comment type="similarity">
    <text evidence="7">Belongs to the RecR family.</text>
</comment>
<dbReference type="PROSITE" id="PS50880">
    <property type="entry name" value="TOPRIM"/>
    <property type="match status" value="1"/>
</dbReference>
<sequence>MFNLSLIEEFITKIRKIPGISRKQAEKIVAWILYSKDDEIYELSNYFKKLKDNISFCSFCNIPQENNNCYICNDTSRENKLLVVENPLIIEKLEKLSLFKGKYFVFKNLVKNEKSLDKFYLDLSKLLKYCKNFEEVIFGISPTLEGEVTTNLIRKEFEKFQINSSQLAIGIPIGASIDYMDEITLKFSIKNRQK</sequence>
<keyword evidence="6 7" id="KW-0234">DNA repair</keyword>
<keyword evidence="3 7" id="KW-0863">Zinc-finger</keyword>
<dbReference type="HAMAP" id="MF_00017">
    <property type="entry name" value="RecR"/>
    <property type="match status" value="1"/>
</dbReference>
<dbReference type="PANTHER" id="PTHR30446:SF0">
    <property type="entry name" value="RECOMBINATION PROTEIN RECR"/>
    <property type="match status" value="1"/>
</dbReference>
<proteinExistence type="inferred from homology"/>
<dbReference type="RefSeq" id="WP_011283217.1">
    <property type="nucleotide sequence ID" value="NZ_CP034544.1"/>
</dbReference>
<dbReference type="Gene3D" id="1.10.8.420">
    <property type="entry name" value="RecR Domain 1"/>
    <property type="match status" value="1"/>
</dbReference>
<reference evidence="9" key="2">
    <citation type="submission" date="2022-11" db="EMBL/GenBank/DDBJ databases">
        <title>complete genomes of mycoplasma synoviae ZX313 strain and SD2 strain.</title>
        <authorList>
            <person name="Zhong Q."/>
        </authorList>
    </citation>
    <scope>NUCLEOTIDE SEQUENCE</scope>
    <source>
        <strain evidence="9">SD2</strain>
    </source>
</reference>
<dbReference type="SUPFAM" id="SSF111304">
    <property type="entry name" value="Recombination protein RecR"/>
    <property type="match status" value="1"/>
</dbReference>
<dbReference type="Pfam" id="PF21175">
    <property type="entry name" value="RecR_C"/>
    <property type="match status" value="1"/>
</dbReference>
<keyword evidence="5 7" id="KW-0233">DNA recombination</keyword>
<dbReference type="GO" id="GO:0008270">
    <property type="term" value="F:zinc ion binding"/>
    <property type="evidence" value="ECO:0007669"/>
    <property type="project" value="UniProtKB-KW"/>
</dbReference>
<evidence type="ECO:0000256" key="1">
    <source>
        <dbReference type="ARBA" id="ARBA00022723"/>
    </source>
</evidence>
<dbReference type="InterPro" id="IPR034137">
    <property type="entry name" value="TOPRIM_RecR"/>
</dbReference>
<keyword evidence="4 7" id="KW-0862">Zinc</keyword>
<dbReference type="InterPro" id="IPR000093">
    <property type="entry name" value="DNA_Rcmb_RecR"/>
</dbReference>
<evidence type="ECO:0000313" key="10">
    <source>
        <dbReference type="Proteomes" id="UP001164481"/>
    </source>
</evidence>
<dbReference type="GO" id="GO:0003677">
    <property type="term" value="F:DNA binding"/>
    <property type="evidence" value="ECO:0007669"/>
    <property type="project" value="UniProtKB-UniRule"/>
</dbReference>
<dbReference type="EMBL" id="CP107525">
    <property type="protein sequence ID" value="UZW64533.1"/>
    <property type="molecule type" value="Genomic_DNA"/>
</dbReference>
<dbReference type="GeneID" id="93529862"/>
<dbReference type="InterPro" id="IPR006171">
    <property type="entry name" value="TOPRIM_dom"/>
</dbReference>
<dbReference type="InterPro" id="IPR023627">
    <property type="entry name" value="Rcmb_RecR"/>
</dbReference>
<feature type="domain" description="Toprim" evidence="8">
    <location>
        <begin position="79"/>
        <end position="172"/>
    </location>
</feature>
<organism evidence="9 10">
    <name type="scientific">Mycoplasmopsis synoviae</name>
    <name type="common">Mycoplasma synoviae</name>
    <dbReference type="NCBI Taxonomy" id="2109"/>
    <lineage>
        <taxon>Bacteria</taxon>
        <taxon>Bacillati</taxon>
        <taxon>Mycoplasmatota</taxon>
        <taxon>Mycoplasmoidales</taxon>
        <taxon>Metamycoplasmataceae</taxon>
        <taxon>Mycoplasmopsis</taxon>
    </lineage>
</organism>
<evidence type="ECO:0000256" key="3">
    <source>
        <dbReference type="ARBA" id="ARBA00022771"/>
    </source>
</evidence>
<evidence type="ECO:0000259" key="8">
    <source>
        <dbReference type="PROSITE" id="PS50880"/>
    </source>
</evidence>
<dbReference type="PANTHER" id="PTHR30446">
    <property type="entry name" value="RECOMBINATION PROTEIN RECR"/>
    <property type="match status" value="1"/>
</dbReference>
<protein>
    <recommendedName>
        <fullName evidence="7">Recombination protein RecR</fullName>
    </recommendedName>
</protein>
<keyword evidence="1 7" id="KW-0479">Metal-binding</keyword>
<dbReference type="AlphaFoldDB" id="A0AAX3F0I4"/>
<dbReference type="CDD" id="cd01025">
    <property type="entry name" value="TOPRIM_recR"/>
    <property type="match status" value="1"/>
</dbReference>
<dbReference type="GO" id="GO:0006281">
    <property type="term" value="P:DNA repair"/>
    <property type="evidence" value="ECO:0007669"/>
    <property type="project" value="UniProtKB-UniRule"/>
</dbReference>
<evidence type="ECO:0000256" key="6">
    <source>
        <dbReference type="ARBA" id="ARBA00023204"/>
    </source>
</evidence>
<evidence type="ECO:0000313" key="9">
    <source>
        <dbReference type="EMBL" id="UZW64533.1"/>
    </source>
</evidence>
<reference evidence="9" key="1">
    <citation type="submission" date="2022-10" db="EMBL/GenBank/DDBJ databases">
        <authorList>
            <person name="Wei X."/>
        </authorList>
    </citation>
    <scope>NUCLEOTIDE SEQUENCE</scope>
    <source>
        <strain evidence="9">SD2</strain>
    </source>
</reference>
<comment type="function">
    <text evidence="7">May play a role in DNA repair. It seems to be involved in an RecBC-independent recombinational process of DNA repair. It may act with RecF and RecO.</text>
</comment>
<feature type="zinc finger region" description="C4-type" evidence="7">
    <location>
        <begin position="57"/>
        <end position="72"/>
    </location>
</feature>
<evidence type="ECO:0000256" key="5">
    <source>
        <dbReference type="ARBA" id="ARBA00023172"/>
    </source>
</evidence>
<dbReference type="GO" id="GO:0006310">
    <property type="term" value="P:DNA recombination"/>
    <property type="evidence" value="ECO:0007669"/>
    <property type="project" value="UniProtKB-UniRule"/>
</dbReference>
<dbReference type="Proteomes" id="UP001164481">
    <property type="component" value="Chromosome"/>
</dbReference>
<keyword evidence="2 7" id="KW-0227">DNA damage</keyword>
<dbReference type="Gene3D" id="3.40.1360.10">
    <property type="match status" value="1"/>
</dbReference>